<name>U4LM42_PYROM</name>
<protein>
    <submittedName>
        <fullName evidence="1">Uncharacterized protein</fullName>
    </submittedName>
</protein>
<gene>
    <name evidence="1" type="ORF">PCON_01125</name>
</gene>
<dbReference type="Proteomes" id="UP000018144">
    <property type="component" value="Unassembled WGS sequence"/>
</dbReference>
<evidence type="ECO:0000313" key="1">
    <source>
        <dbReference type="EMBL" id="CCX14899.1"/>
    </source>
</evidence>
<organism evidence="1 2">
    <name type="scientific">Pyronema omphalodes (strain CBS 100304)</name>
    <name type="common">Pyronema confluens</name>
    <dbReference type="NCBI Taxonomy" id="1076935"/>
    <lineage>
        <taxon>Eukaryota</taxon>
        <taxon>Fungi</taxon>
        <taxon>Dikarya</taxon>
        <taxon>Ascomycota</taxon>
        <taxon>Pezizomycotina</taxon>
        <taxon>Pezizomycetes</taxon>
        <taxon>Pezizales</taxon>
        <taxon>Pyronemataceae</taxon>
        <taxon>Pyronema</taxon>
    </lineage>
</organism>
<dbReference type="EMBL" id="HF936073">
    <property type="protein sequence ID" value="CCX14899.1"/>
    <property type="molecule type" value="Genomic_DNA"/>
</dbReference>
<keyword evidence="2" id="KW-1185">Reference proteome</keyword>
<evidence type="ECO:0000313" key="2">
    <source>
        <dbReference type="Proteomes" id="UP000018144"/>
    </source>
</evidence>
<reference evidence="1 2" key="1">
    <citation type="journal article" date="2013" name="PLoS Genet.">
        <title>The genome and development-dependent transcriptomes of Pyronema confluens: a window into fungal evolution.</title>
        <authorList>
            <person name="Traeger S."/>
            <person name="Altegoer F."/>
            <person name="Freitag M."/>
            <person name="Gabaldon T."/>
            <person name="Kempken F."/>
            <person name="Kumar A."/>
            <person name="Marcet-Houben M."/>
            <person name="Poggeler S."/>
            <person name="Stajich J.E."/>
            <person name="Nowrousian M."/>
        </authorList>
    </citation>
    <scope>NUCLEOTIDE SEQUENCE [LARGE SCALE GENOMIC DNA]</scope>
    <source>
        <strain evidence="2">CBS 100304</strain>
        <tissue evidence="1">Vegetative mycelium</tissue>
    </source>
</reference>
<accession>U4LM42</accession>
<dbReference type="AlphaFoldDB" id="U4LM42"/>
<proteinExistence type="predicted"/>
<sequence length="52" mass="6124">MIQYFLRKSIDLETHSTVSRVLSIYYTQIFTHRLPGIKLPHLPFDITLGICF</sequence>